<evidence type="ECO:0000259" key="1">
    <source>
        <dbReference type="Pfam" id="PF13539"/>
    </source>
</evidence>
<dbReference type="InterPro" id="IPR036116">
    <property type="entry name" value="FN3_sf"/>
</dbReference>
<comment type="caution">
    <text evidence="2">The sequence shown here is derived from an EMBL/GenBank/DDBJ whole genome shotgun (WGS) entry which is preliminary data.</text>
</comment>
<dbReference type="InterPro" id="IPR009045">
    <property type="entry name" value="Zn_M74/Hedgehog-like"/>
</dbReference>
<dbReference type="Gene3D" id="3.30.1380.10">
    <property type="match status" value="1"/>
</dbReference>
<dbReference type="Pfam" id="PF13539">
    <property type="entry name" value="Peptidase_M15_4"/>
    <property type="match status" value="1"/>
</dbReference>
<evidence type="ECO:0000313" key="3">
    <source>
        <dbReference type="Proteomes" id="UP000284779"/>
    </source>
</evidence>
<feature type="domain" description="Peptidase M15C" evidence="1">
    <location>
        <begin position="418"/>
        <end position="492"/>
    </location>
</feature>
<gene>
    <name evidence="2" type="ORF">DW944_06095</name>
</gene>
<dbReference type="InterPro" id="IPR013783">
    <property type="entry name" value="Ig-like_fold"/>
</dbReference>
<proteinExistence type="predicted"/>
<dbReference type="AlphaFoldDB" id="A0A413R8M4"/>
<dbReference type="EMBL" id="QSFD01000005">
    <property type="protein sequence ID" value="RHA18641.1"/>
    <property type="molecule type" value="Genomic_DNA"/>
</dbReference>
<dbReference type="SUPFAM" id="SSF55166">
    <property type="entry name" value="Hedgehog/DD-peptidase"/>
    <property type="match status" value="1"/>
</dbReference>
<dbReference type="SUPFAM" id="SSF49265">
    <property type="entry name" value="Fibronectin type III"/>
    <property type="match status" value="1"/>
</dbReference>
<dbReference type="GO" id="GO:0008233">
    <property type="term" value="F:peptidase activity"/>
    <property type="evidence" value="ECO:0007669"/>
    <property type="project" value="InterPro"/>
</dbReference>
<dbReference type="InterPro" id="IPR003961">
    <property type="entry name" value="FN3_dom"/>
</dbReference>
<keyword evidence="3" id="KW-1185">Reference proteome</keyword>
<dbReference type="Gene3D" id="2.60.40.10">
    <property type="entry name" value="Immunoglobulins"/>
    <property type="match status" value="3"/>
</dbReference>
<organism evidence="2 3">
    <name type="scientific">Eubacterium ventriosum</name>
    <dbReference type="NCBI Taxonomy" id="39496"/>
    <lineage>
        <taxon>Bacteria</taxon>
        <taxon>Bacillati</taxon>
        <taxon>Bacillota</taxon>
        <taxon>Clostridia</taxon>
        <taxon>Eubacteriales</taxon>
        <taxon>Eubacteriaceae</taxon>
        <taxon>Eubacterium</taxon>
    </lineage>
</organism>
<dbReference type="InterPro" id="IPR039561">
    <property type="entry name" value="Peptidase_M15C"/>
</dbReference>
<dbReference type="CDD" id="cd00063">
    <property type="entry name" value="FN3"/>
    <property type="match status" value="1"/>
</dbReference>
<name>A0A413R8M4_9FIRM</name>
<accession>A0A413R8M4</accession>
<evidence type="ECO:0000313" key="2">
    <source>
        <dbReference type="EMBL" id="RHA18641.1"/>
    </source>
</evidence>
<reference evidence="2 3" key="1">
    <citation type="submission" date="2018-08" db="EMBL/GenBank/DDBJ databases">
        <title>A genome reference for cultivated species of the human gut microbiota.</title>
        <authorList>
            <person name="Zou Y."/>
            <person name="Xue W."/>
            <person name="Luo G."/>
        </authorList>
    </citation>
    <scope>NUCLEOTIDE SEQUENCE [LARGE SCALE GENOMIC DNA]</scope>
    <source>
        <strain evidence="2 3">AM44-11BH</strain>
    </source>
</reference>
<dbReference type="RefSeq" id="WP_117970371.1">
    <property type="nucleotide sequence ID" value="NZ_CATWJF010000013.1"/>
</dbReference>
<protein>
    <submittedName>
        <fullName evidence="2">M15 family peptidase</fullName>
    </submittedName>
</protein>
<sequence length="495" mass="58148">MTKNIKKAMILFWAVICILGIKGNVYAQDIKLVAPIITSSQMENGNFVIRWRTSEELKGQEYKIYCATSKDGTYEYVTTTPDYSYTEYYPNKGMAYYYKITTVYTDYETEREIESNPVYTGGIVNPLEIPTITEAKAGNNHSVTIMWNKTEDCSGYAIYRSESVDGEYKWISNVENKSEIFWWQEYESQATFTEKNLELGKTYYYKIRPYVTYSEGTFYGNFSNYKSCQVTINGTKVKSAKSKKKRTNTIIWEKNSEADGYIIYYSKKIDGSYKKLKTYNSRNKLTYTHKKLTNGVAYYYKIQAYKNYKGKKLLGEMSPFEKYCDYFTYKNESYESRCKRIFGKKYYKKYKNAKQASKHVTTVAVKVWDKQGGRKFKRKFYLTVNKGIAPSVKEMFKEIYKSKERFPIHEMGCYNWRGNSSTSEHCLGLAFDINSNENYMIDGKKVLAGSFWKPKKNKYSIPLNCKLVKILEKYGFERGLWGSRRDYMHFSYFGT</sequence>
<dbReference type="Proteomes" id="UP000284779">
    <property type="component" value="Unassembled WGS sequence"/>
</dbReference>